<name>A0A1A2ZI55_9MYCO</name>
<dbReference type="InterPro" id="IPR032710">
    <property type="entry name" value="NTF2-like_dom_sf"/>
</dbReference>
<dbReference type="AlphaFoldDB" id="A0A1A2ZI55"/>
<dbReference type="SUPFAM" id="SSF54427">
    <property type="entry name" value="NTF2-like"/>
    <property type="match status" value="2"/>
</dbReference>
<dbReference type="Proteomes" id="UP000093592">
    <property type="component" value="Unassembled WGS sequence"/>
</dbReference>
<evidence type="ECO:0000313" key="3">
    <source>
        <dbReference type="Proteomes" id="UP000093592"/>
    </source>
</evidence>
<accession>A0A1A2ZI55</accession>
<protein>
    <recommendedName>
        <fullName evidence="1">SnoaL-like domain-containing protein</fullName>
    </recommendedName>
</protein>
<organism evidence="2 3">
    <name type="scientific">Mycobacterium kyorinense</name>
    <dbReference type="NCBI Taxonomy" id="487514"/>
    <lineage>
        <taxon>Bacteria</taxon>
        <taxon>Bacillati</taxon>
        <taxon>Actinomycetota</taxon>
        <taxon>Actinomycetes</taxon>
        <taxon>Mycobacteriales</taxon>
        <taxon>Mycobacteriaceae</taxon>
        <taxon>Mycobacterium</taxon>
    </lineage>
</organism>
<reference evidence="3" key="1">
    <citation type="submission" date="2016-06" db="EMBL/GenBank/DDBJ databases">
        <authorList>
            <person name="Sutton G."/>
            <person name="Brinkac L."/>
            <person name="Sanka R."/>
            <person name="Adams M."/>
            <person name="Lau E."/>
            <person name="Sam S."/>
            <person name="Sreng N."/>
            <person name="Him V."/>
            <person name="Kerleguer A."/>
            <person name="Cheng S."/>
        </authorList>
    </citation>
    <scope>NUCLEOTIDE SEQUENCE [LARGE SCALE GENOMIC DNA]</scope>
    <source>
        <strain evidence="3">E861</strain>
    </source>
</reference>
<dbReference type="EMBL" id="LZKJ01000056">
    <property type="protein sequence ID" value="OBI49940.1"/>
    <property type="molecule type" value="Genomic_DNA"/>
</dbReference>
<dbReference type="Pfam" id="PF12680">
    <property type="entry name" value="SnoaL_2"/>
    <property type="match status" value="1"/>
</dbReference>
<comment type="caution">
    <text evidence="2">The sequence shown here is derived from an EMBL/GenBank/DDBJ whole genome shotgun (WGS) entry which is preliminary data.</text>
</comment>
<evidence type="ECO:0000259" key="1">
    <source>
        <dbReference type="Pfam" id="PF12680"/>
    </source>
</evidence>
<dbReference type="InterPro" id="IPR037401">
    <property type="entry name" value="SnoaL-like"/>
</dbReference>
<proteinExistence type="predicted"/>
<sequence length="311" mass="34930">MTTAHQLDTDRTALVERFVEEFHEFAADPTAEKYVQLYHPDGTLWDAGMDSPVPKTRVFELATGFLRSIPDLRIGIRRYYAREDNVYLLTDNFGTYHGTPVNWPAVYSYRLRAGRIIEGRRFYDQARVLAPINSALAIRCYQPTWSPALVNTSAADGDESVDPADFVRRFDALWHNNNADVPVGLASCYNSTGMILNPGMLRPISKPEIPGYYEMLLAGTPDLDPELQGWAGDSDSLCVEWLYRGRTGFDDGHELLLRVVDVFEFAGGAVQYGHAYFDTLTILSTTSPGIHRQIEEARARLFGRAIAPRAD</sequence>
<gene>
    <name evidence="2" type="ORF">A5707_15800</name>
</gene>
<evidence type="ECO:0000313" key="2">
    <source>
        <dbReference type="EMBL" id="OBI49940.1"/>
    </source>
</evidence>
<feature type="domain" description="SnoaL-like" evidence="1">
    <location>
        <begin position="19"/>
        <end position="118"/>
    </location>
</feature>
<dbReference type="Gene3D" id="3.10.450.50">
    <property type="match status" value="2"/>
</dbReference>
<dbReference type="RefSeq" id="WP_065013501.1">
    <property type="nucleotide sequence ID" value="NZ_LZKJ01000056.1"/>
</dbReference>